<keyword evidence="2" id="KW-1185">Reference proteome</keyword>
<organism evidence="1 2">
    <name type="scientific">Chlorobium limicola</name>
    <dbReference type="NCBI Taxonomy" id="1092"/>
    <lineage>
        <taxon>Bacteria</taxon>
        <taxon>Pseudomonadati</taxon>
        <taxon>Chlorobiota</taxon>
        <taxon>Chlorobiia</taxon>
        <taxon>Chlorobiales</taxon>
        <taxon>Chlorobiaceae</taxon>
        <taxon>Chlorobium/Pelodictyon group</taxon>
        <taxon>Chlorobium</taxon>
    </lineage>
</organism>
<gene>
    <name evidence="1" type="ORF">ASB62_06515</name>
</gene>
<dbReference type="RefSeq" id="WP_059139143.1">
    <property type="nucleotide sequence ID" value="NZ_LMBR01000160.1"/>
</dbReference>
<dbReference type="AlphaFoldDB" id="A0A101JF91"/>
<evidence type="ECO:0000313" key="1">
    <source>
        <dbReference type="EMBL" id="KUL25726.1"/>
    </source>
</evidence>
<protein>
    <submittedName>
        <fullName evidence="1">Uncharacterized protein</fullName>
    </submittedName>
</protein>
<evidence type="ECO:0000313" key="2">
    <source>
        <dbReference type="Proteomes" id="UP000053937"/>
    </source>
</evidence>
<reference evidence="1 2" key="1">
    <citation type="submission" date="2015-10" db="EMBL/GenBank/DDBJ databases">
        <title>Draft Genome Sequence of Chlorobium limicola strain Frasassi Growing under Artificial Lighting in the Frasassi Cave System.</title>
        <authorList>
            <person name="Mansor M."/>
            <person name="Macalady J."/>
        </authorList>
    </citation>
    <scope>NUCLEOTIDE SEQUENCE [LARGE SCALE GENOMIC DNA]</scope>
    <source>
        <strain evidence="1 2">Frasassi</strain>
    </source>
</reference>
<dbReference type="Proteomes" id="UP000053937">
    <property type="component" value="Unassembled WGS sequence"/>
</dbReference>
<proteinExistence type="predicted"/>
<comment type="caution">
    <text evidence="1">The sequence shown here is derived from an EMBL/GenBank/DDBJ whole genome shotgun (WGS) entry which is preliminary data.</text>
</comment>
<sequence length="225" mass="24151">MSIRYFQSIPQPLPESLPGKVHSTPPFTPDEAPAFIGTAVFFHYINRMVTILPGSSPLPLKNGIGKTVSMRLGAWYFLPAIGREKSPGTSLGLLPAAELPDDLSWAKSSAATAGAFARLASAIEKAGSNSVPESVRNITREIVLKWNGSNPDISGKWCDNALAQLDASEKSAGKLALLAALEPHRITEEHVQDFSAAFPGDRKLLGVLAWSSFTAARRIGSWLRS</sequence>
<name>A0A101JF91_CHLLI</name>
<dbReference type="OrthoDB" id="9808310at2"/>
<dbReference type="EMBL" id="LMBR01000160">
    <property type="protein sequence ID" value="KUL25726.1"/>
    <property type="molecule type" value="Genomic_DNA"/>
</dbReference>
<accession>A0A101JF91</accession>